<keyword evidence="5" id="KW-0479">Metal-binding</keyword>
<dbReference type="GO" id="GO:0009396">
    <property type="term" value="P:folic acid-containing compound biosynthetic process"/>
    <property type="evidence" value="ECO:0007669"/>
    <property type="project" value="TreeGrafter"/>
</dbReference>
<sequence length="201" mass="21016">MVVMSTKQTVREQRIAYRRSLRASPDTKTQLDAALARNAAAFLRERGATGNVAAYFPLPSEPGGEALLPALAEVCRAVFLPISLPDGVLAWAVYDGATSTEGALGISEPTGARFTSAVLRSCDVVLAPALAVDTHGMRLGKGAGYYDRALDGLAVPVAALVYDNDVLDHVPHDAHDVPVAAAITPRGVLNFSGNPDAARPV</sequence>
<evidence type="ECO:0000256" key="1">
    <source>
        <dbReference type="ARBA" id="ARBA00010638"/>
    </source>
</evidence>
<feature type="binding site" evidence="4">
    <location>
        <begin position="138"/>
        <end position="146"/>
    </location>
    <ligand>
        <name>ATP</name>
        <dbReference type="ChEBI" id="CHEBI:30616"/>
    </ligand>
</feature>
<dbReference type="AlphaFoldDB" id="A0A1H1R357"/>
<keyword evidence="2 4" id="KW-0547">Nucleotide-binding</keyword>
<dbReference type="PIRSF" id="PIRSF006806">
    <property type="entry name" value="FTHF_cligase"/>
    <property type="match status" value="1"/>
</dbReference>
<dbReference type="EC" id="6.3.3.2" evidence="5"/>
<protein>
    <recommendedName>
        <fullName evidence="5">5-formyltetrahydrofolate cyclo-ligase</fullName>
        <ecNumber evidence="5">6.3.3.2</ecNumber>
    </recommendedName>
</protein>
<evidence type="ECO:0000313" key="6">
    <source>
        <dbReference type="EMBL" id="SDS30112.1"/>
    </source>
</evidence>
<keyword evidence="7" id="KW-1185">Reference proteome</keyword>
<keyword evidence="6" id="KW-0436">Ligase</keyword>
<dbReference type="Gene3D" id="3.40.50.10420">
    <property type="entry name" value="NagB/RpiA/CoA transferase-like"/>
    <property type="match status" value="1"/>
</dbReference>
<evidence type="ECO:0000256" key="2">
    <source>
        <dbReference type="ARBA" id="ARBA00022741"/>
    </source>
</evidence>
<dbReference type="eggNOG" id="COG0212">
    <property type="taxonomic scope" value="Bacteria"/>
</dbReference>
<organism evidence="6 7">
    <name type="scientific">Corynebacterium timonense</name>
    <dbReference type="NCBI Taxonomy" id="441500"/>
    <lineage>
        <taxon>Bacteria</taxon>
        <taxon>Bacillati</taxon>
        <taxon>Actinomycetota</taxon>
        <taxon>Actinomycetes</taxon>
        <taxon>Mycobacteriales</taxon>
        <taxon>Corynebacteriaceae</taxon>
        <taxon>Corynebacterium</taxon>
    </lineage>
</organism>
<proteinExistence type="inferred from homology"/>
<dbReference type="PANTHER" id="PTHR23407:SF1">
    <property type="entry name" value="5-FORMYLTETRAHYDROFOLATE CYCLO-LIGASE"/>
    <property type="match status" value="1"/>
</dbReference>
<feature type="binding site" evidence="4">
    <location>
        <position position="61"/>
    </location>
    <ligand>
        <name>substrate</name>
    </ligand>
</feature>
<dbReference type="NCBIfam" id="TIGR02727">
    <property type="entry name" value="MTHFS_bact"/>
    <property type="match status" value="1"/>
</dbReference>
<dbReference type="OrthoDB" id="3242798at2"/>
<dbReference type="SUPFAM" id="SSF100950">
    <property type="entry name" value="NagB/RpiA/CoA transferase-like"/>
    <property type="match status" value="1"/>
</dbReference>
<dbReference type="STRING" id="1203190.GCA_000312345_01389"/>
<accession>A0A1H1R357</accession>
<comment type="similarity">
    <text evidence="1 5">Belongs to the 5-formyltetrahydrofolate cyclo-ligase family.</text>
</comment>
<evidence type="ECO:0000256" key="3">
    <source>
        <dbReference type="ARBA" id="ARBA00022840"/>
    </source>
</evidence>
<dbReference type="InterPro" id="IPR002698">
    <property type="entry name" value="FTHF_cligase"/>
</dbReference>
<comment type="cofactor">
    <cofactor evidence="5">
        <name>Mg(2+)</name>
        <dbReference type="ChEBI" id="CHEBI:18420"/>
    </cofactor>
</comment>
<dbReference type="Proteomes" id="UP000182237">
    <property type="component" value="Chromosome I"/>
</dbReference>
<comment type="catalytic activity">
    <reaction evidence="5">
        <text>(6S)-5-formyl-5,6,7,8-tetrahydrofolate + ATP = (6R)-5,10-methenyltetrahydrofolate + ADP + phosphate</text>
        <dbReference type="Rhea" id="RHEA:10488"/>
        <dbReference type="ChEBI" id="CHEBI:30616"/>
        <dbReference type="ChEBI" id="CHEBI:43474"/>
        <dbReference type="ChEBI" id="CHEBI:57455"/>
        <dbReference type="ChEBI" id="CHEBI:57457"/>
        <dbReference type="ChEBI" id="CHEBI:456216"/>
        <dbReference type="EC" id="6.3.3.2"/>
    </reaction>
</comment>
<dbReference type="InterPro" id="IPR037171">
    <property type="entry name" value="NagB/RpiA_transferase-like"/>
</dbReference>
<name>A0A1H1R357_9CORY</name>
<dbReference type="GO" id="GO:0046872">
    <property type="term" value="F:metal ion binding"/>
    <property type="evidence" value="ECO:0007669"/>
    <property type="project" value="UniProtKB-KW"/>
</dbReference>
<dbReference type="PANTHER" id="PTHR23407">
    <property type="entry name" value="ATPASE INHIBITOR/5-FORMYLTETRAHYDROFOLATE CYCLO-LIGASE"/>
    <property type="match status" value="1"/>
</dbReference>
<evidence type="ECO:0000256" key="4">
    <source>
        <dbReference type="PIRSR" id="PIRSR006806-1"/>
    </source>
</evidence>
<keyword evidence="3 4" id="KW-0067">ATP-binding</keyword>
<dbReference type="GO" id="GO:0005524">
    <property type="term" value="F:ATP binding"/>
    <property type="evidence" value="ECO:0007669"/>
    <property type="project" value="UniProtKB-KW"/>
</dbReference>
<gene>
    <name evidence="6" type="ORF">SAMN04488539_1399</name>
</gene>
<reference evidence="6 7" key="1">
    <citation type="submission" date="2016-10" db="EMBL/GenBank/DDBJ databases">
        <authorList>
            <person name="de Groot N.N."/>
        </authorList>
    </citation>
    <scope>NUCLEOTIDE SEQUENCE [LARGE SCALE GENOMIC DNA]</scope>
    <source>
        <strain evidence="6 7">DSM 45434</strain>
    </source>
</reference>
<dbReference type="GO" id="GO:0030272">
    <property type="term" value="F:5-formyltetrahydrofolate cyclo-ligase activity"/>
    <property type="evidence" value="ECO:0007669"/>
    <property type="project" value="UniProtKB-EC"/>
</dbReference>
<dbReference type="Pfam" id="PF01812">
    <property type="entry name" value="5-FTHF_cyc-lig"/>
    <property type="match status" value="1"/>
</dbReference>
<evidence type="ECO:0000313" key="7">
    <source>
        <dbReference type="Proteomes" id="UP000182237"/>
    </source>
</evidence>
<dbReference type="InterPro" id="IPR024185">
    <property type="entry name" value="FTHF_cligase-like_sf"/>
</dbReference>
<feature type="binding site" evidence="4">
    <location>
        <begin position="7"/>
        <end position="11"/>
    </location>
    <ligand>
        <name>ATP</name>
        <dbReference type="ChEBI" id="CHEBI:30616"/>
    </ligand>
</feature>
<keyword evidence="5" id="KW-0460">Magnesium</keyword>
<dbReference type="EMBL" id="LT629765">
    <property type="protein sequence ID" value="SDS30112.1"/>
    <property type="molecule type" value="Genomic_DNA"/>
</dbReference>
<dbReference type="GO" id="GO:0035999">
    <property type="term" value="P:tetrahydrofolate interconversion"/>
    <property type="evidence" value="ECO:0007669"/>
    <property type="project" value="TreeGrafter"/>
</dbReference>
<evidence type="ECO:0000256" key="5">
    <source>
        <dbReference type="RuleBase" id="RU361279"/>
    </source>
</evidence>